<dbReference type="Proteomes" id="UP000663879">
    <property type="component" value="Unassembled WGS sequence"/>
</dbReference>
<keyword evidence="2" id="KW-1185">Reference proteome</keyword>
<evidence type="ECO:0000313" key="2">
    <source>
        <dbReference type="Proteomes" id="UP000663879"/>
    </source>
</evidence>
<dbReference type="EMBL" id="CAJNOC010001017">
    <property type="protein sequence ID" value="CAF0826897.1"/>
    <property type="molecule type" value="Genomic_DNA"/>
</dbReference>
<accession>A0A813UFC9</accession>
<organism evidence="1 2">
    <name type="scientific">Brachionus calyciflorus</name>
    <dbReference type="NCBI Taxonomy" id="104777"/>
    <lineage>
        <taxon>Eukaryota</taxon>
        <taxon>Metazoa</taxon>
        <taxon>Spiralia</taxon>
        <taxon>Gnathifera</taxon>
        <taxon>Rotifera</taxon>
        <taxon>Eurotatoria</taxon>
        <taxon>Monogononta</taxon>
        <taxon>Pseudotrocha</taxon>
        <taxon>Ploima</taxon>
        <taxon>Brachionidae</taxon>
        <taxon>Brachionus</taxon>
    </lineage>
</organism>
<comment type="caution">
    <text evidence="1">The sequence shown here is derived from an EMBL/GenBank/DDBJ whole genome shotgun (WGS) entry which is preliminary data.</text>
</comment>
<protein>
    <submittedName>
        <fullName evidence="1">Uncharacterized protein</fullName>
    </submittedName>
</protein>
<reference evidence="1" key="1">
    <citation type="submission" date="2021-02" db="EMBL/GenBank/DDBJ databases">
        <authorList>
            <person name="Nowell W R."/>
        </authorList>
    </citation>
    <scope>NUCLEOTIDE SEQUENCE</scope>
    <source>
        <strain evidence="1">Ploen Becks lab</strain>
    </source>
</reference>
<proteinExistence type="predicted"/>
<name>A0A813UFC9_9BILA</name>
<dbReference type="OrthoDB" id="10646269at2759"/>
<sequence length="339" mass="39768">MNQSPTPKQVSFNSEPDAKKNEFDAKYVKELREYFDSIENMQKEKELSNQSNVIKRLKNLKTNSEVQSRNEVVKSFTELFDSLETSNSHEAFLENLKKYLEKKKDITNTNSDMTDIYQDLLQVIQNRKLGLEKGQMNSVEESKDFVQRNYERKTSQNAFGLTRNEPIEPLNELSNKKQDLEGSFLQNYKKTLDGKMDEKQIEEEVSKVKAFFEWVSNKHGVQLFKPKENNVVVNVFYDNSSEDLFVKTPRIVHYKPVENDSGLQNLELRLYFHPEKCKNILEINQLDLFLAESKPTQVTNPNTTTSSDVTDEDSRVNRFQLFKKFRSPFNRSKFFSKDK</sequence>
<evidence type="ECO:0000313" key="1">
    <source>
        <dbReference type="EMBL" id="CAF0826897.1"/>
    </source>
</evidence>
<gene>
    <name evidence="1" type="ORF">OXX778_LOCUS7765</name>
</gene>
<dbReference type="AlphaFoldDB" id="A0A813UFC9"/>